<reference evidence="2" key="1">
    <citation type="journal article" date="2020" name="Fungal Divers.">
        <title>Resolving the Mortierellaceae phylogeny through synthesis of multi-gene phylogenetics and phylogenomics.</title>
        <authorList>
            <person name="Vandepol N."/>
            <person name="Liber J."/>
            <person name="Desiro A."/>
            <person name="Na H."/>
            <person name="Kennedy M."/>
            <person name="Barry K."/>
            <person name="Grigoriev I.V."/>
            <person name="Miller A.N."/>
            <person name="O'Donnell K."/>
            <person name="Stajich J.E."/>
            <person name="Bonito G."/>
        </authorList>
    </citation>
    <scope>NUCLEOTIDE SEQUENCE</scope>
    <source>
        <strain evidence="2">CK1249</strain>
    </source>
</reference>
<dbReference type="AlphaFoldDB" id="A0A9P6JGZ8"/>
<organism evidence="2 3">
    <name type="scientific">Mortierella alpina</name>
    <name type="common">Oleaginous fungus</name>
    <name type="synonym">Mortierella renispora</name>
    <dbReference type="NCBI Taxonomy" id="64518"/>
    <lineage>
        <taxon>Eukaryota</taxon>
        <taxon>Fungi</taxon>
        <taxon>Fungi incertae sedis</taxon>
        <taxon>Mucoromycota</taxon>
        <taxon>Mortierellomycotina</taxon>
        <taxon>Mortierellomycetes</taxon>
        <taxon>Mortierellales</taxon>
        <taxon>Mortierellaceae</taxon>
        <taxon>Mortierella</taxon>
    </lineage>
</organism>
<feature type="region of interest" description="Disordered" evidence="1">
    <location>
        <begin position="505"/>
        <end position="527"/>
    </location>
</feature>
<feature type="compositionally biased region" description="Polar residues" evidence="1">
    <location>
        <begin position="1"/>
        <end position="10"/>
    </location>
</feature>
<feature type="region of interest" description="Disordered" evidence="1">
    <location>
        <begin position="54"/>
        <end position="84"/>
    </location>
</feature>
<evidence type="ECO:0000313" key="2">
    <source>
        <dbReference type="EMBL" id="KAF9967837.1"/>
    </source>
</evidence>
<feature type="region of interest" description="Disordered" evidence="1">
    <location>
        <begin position="429"/>
        <end position="449"/>
    </location>
</feature>
<keyword evidence="3" id="KW-1185">Reference proteome</keyword>
<comment type="caution">
    <text evidence="2">The sequence shown here is derived from an EMBL/GenBank/DDBJ whole genome shotgun (WGS) entry which is preliminary data.</text>
</comment>
<feature type="region of interest" description="Disordered" evidence="1">
    <location>
        <begin position="1"/>
        <end position="26"/>
    </location>
</feature>
<feature type="compositionally biased region" description="Low complexity" evidence="1">
    <location>
        <begin position="245"/>
        <end position="258"/>
    </location>
</feature>
<dbReference type="Proteomes" id="UP000738359">
    <property type="component" value="Unassembled WGS sequence"/>
</dbReference>
<protein>
    <recommendedName>
        <fullName evidence="4">F-box domain-containing protein</fullName>
    </recommendedName>
</protein>
<evidence type="ECO:0000313" key="3">
    <source>
        <dbReference type="Proteomes" id="UP000738359"/>
    </source>
</evidence>
<dbReference type="OrthoDB" id="2426045at2759"/>
<evidence type="ECO:0008006" key="4">
    <source>
        <dbReference type="Google" id="ProtNLM"/>
    </source>
</evidence>
<name>A0A9P6JGZ8_MORAP</name>
<accession>A0A9P6JGZ8</accession>
<gene>
    <name evidence="2" type="ORF">BGZ70_007984</name>
</gene>
<proteinExistence type="predicted"/>
<sequence>MRSVRRSTPCSPAIFEQAPLPSPSARSCIATKSQRNTALSPSDNMDLYVHHPSRSLKSSVKGKSAAGRTASFNGQQSQHPRKTTPIRDTAFYGLPLEIIQHIALFLPFHDLVKVFKSLPAIHRPIFQQQLDHSLALLMLTLEFHQNSADAPLFRPASINPWEAALASESTLLQTQWRVTDFDSERMWVVFELEEKLGLEAAERRRCEILHQQMSLKSSSSLHALLESPSTWEQAIQNVQDPTCDPALEASSSSRAASPRSKRPREPEEDLETRIWRARRNIVAASGRASPEPFQGTDGTGLEMEDLPDNNFFHCNGSPTAPVLRSATASFKAHRNVPAPWLSKYSSSFSAQEQDRKRLQPAPMPQESTWTARARDRIAGFQQNRVLLRSLAKMRALEDSQRAQFLPTAIELDARELGLKRVEARVLDRTLPSDPGQCRGRPHSEPSRQATAAAAAVAATSARKSRRHSWHQMALTEDASTADGDEQHTKRFSSVLKRMLKAPSWSDPLSALSPPEQQPQTRWSIDGSGTVDWPTILSDMALSMYRSSVPSGRQGSRRPRKPCVIVRTLPAREAEFSMHCGPVESSGHLQGTTDYDEDATLSQGVEVKERQLFELTYDIRHNYLHTSRLEGERVIRPIRFACSLDFFLHDSALSNSRKQ</sequence>
<evidence type="ECO:0000256" key="1">
    <source>
        <dbReference type="SAM" id="MobiDB-lite"/>
    </source>
</evidence>
<dbReference type="EMBL" id="JAAAHY010000054">
    <property type="protein sequence ID" value="KAF9967837.1"/>
    <property type="molecule type" value="Genomic_DNA"/>
</dbReference>
<feature type="region of interest" description="Disordered" evidence="1">
    <location>
        <begin position="242"/>
        <end position="273"/>
    </location>
</feature>